<evidence type="ECO:0000259" key="2">
    <source>
        <dbReference type="PROSITE" id="PS51253"/>
    </source>
</evidence>
<comment type="caution">
    <text evidence="3">The sequence shown here is derived from an EMBL/GenBank/DDBJ whole genome shotgun (WGS) entry which is preliminary data.</text>
</comment>
<accession>A0A4Q2UUI1</accession>
<feature type="domain" description="HTH CENPB-type" evidence="2">
    <location>
        <begin position="51"/>
        <end position="120"/>
    </location>
</feature>
<protein>
    <recommendedName>
        <fullName evidence="2">HTH CENPB-type domain-containing protein</fullName>
    </recommendedName>
</protein>
<dbReference type="PROSITE" id="PS51253">
    <property type="entry name" value="HTH_CENPB"/>
    <property type="match status" value="1"/>
</dbReference>
<sequence length="179" mass="21086">MPQSDIEANTLLALQALQNNPKLSTRRAANIYQVNEHGLRRRQQGIQSRRDTMPNSRKLSNLEEDTLLEFIVDLDSRGYPPRLSGVEQMANRLLDARDAPRVGTRWAMNFVKRQPLLKIRFQRRYDYKRAKCEDPTVIRNWFKLVQNTIAKYGIQSDDIWNFDETGFMMGRYLKRHQSS</sequence>
<dbReference type="EMBL" id="MQTW01001625">
    <property type="protein sequence ID" value="RYC77921.1"/>
    <property type="molecule type" value="Genomic_DNA"/>
</dbReference>
<dbReference type="Pfam" id="PF03221">
    <property type="entry name" value="HTH_Tnp_Tc5"/>
    <property type="match status" value="1"/>
</dbReference>
<name>A0A4Q2UUI1_FUSOX</name>
<dbReference type="InterPro" id="IPR006600">
    <property type="entry name" value="HTH_CenpB_DNA-bd_dom"/>
</dbReference>
<keyword evidence="1" id="KW-0238">DNA-binding</keyword>
<evidence type="ECO:0000256" key="1">
    <source>
        <dbReference type="ARBA" id="ARBA00023125"/>
    </source>
</evidence>
<proteinExistence type="predicted"/>
<evidence type="ECO:0000313" key="4">
    <source>
        <dbReference type="Proteomes" id="UP000290540"/>
    </source>
</evidence>
<gene>
    <name evidence="3" type="ORF">BFJ63_vAg19205</name>
</gene>
<dbReference type="AlphaFoldDB" id="A0A4Q2UUI1"/>
<dbReference type="Proteomes" id="UP000290540">
    <property type="component" value="Unassembled WGS sequence"/>
</dbReference>
<dbReference type="SMART" id="SM00674">
    <property type="entry name" value="CENPB"/>
    <property type="match status" value="1"/>
</dbReference>
<reference evidence="3 4" key="1">
    <citation type="submission" date="2016-12" db="EMBL/GenBank/DDBJ databases">
        <title>Draft genome sequence of Fusarium oxysporum causing rot on Narcissus.</title>
        <authorList>
            <person name="Armitage A.D."/>
            <person name="Taylor A."/>
            <person name="Clarkson J.P."/>
            <person name="Harrison R.J."/>
            <person name="Jackson A.C."/>
        </authorList>
    </citation>
    <scope>NUCLEOTIDE SEQUENCE [LARGE SCALE GENOMIC DNA]</scope>
    <source>
        <strain evidence="3 4">N139</strain>
    </source>
</reference>
<evidence type="ECO:0000313" key="3">
    <source>
        <dbReference type="EMBL" id="RYC77921.1"/>
    </source>
</evidence>
<organism evidence="3 4">
    <name type="scientific">Fusarium oxysporum f. sp. narcissi</name>
    <dbReference type="NCBI Taxonomy" id="451672"/>
    <lineage>
        <taxon>Eukaryota</taxon>
        <taxon>Fungi</taxon>
        <taxon>Dikarya</taxon>
        <taxon>Ascomycota</taxon>
        <taxon>Pezizomycotina</taxon>
        <taxon>Sordariomycetes</taxon>
        <taxon>Hypocreomycetidae</taxon>
        <taxon>Hypocreales</taxon>
        <taxon>Nectriaceae</taxon>
        <taxon>Fusarium</taxon>
        <taxon>Fusarium oxysporum species complex</taxon>
    </lineage>
</organism>
<dbReference type="GO" id="GO:0003677">
    <property type="term" value="F:DNA binding"/>
    <property type="evidence" value="ECO:0007669"/>
    <property type="project" value="UniProtKB-KW"/>
</dbReference>